<organism evidence="5 6">
    <name type="scientific">Candidatus Sediminicultor quintus</name>
    <dbReference type="NCBI Taxonomy" id="1797291"/>
    <lineage>
        <taxon>Bacteria</taxon>
        <taxon>Pseudomonadati</taxon>
        <taxon>Atribacterota</taxon>
        <taxon>Candidatus Phoenicimicrobiia</taxon>
        <taxon>Candidatus Pheonicimicrobiales</taxon>
        <taxon>Candidatus Phoenicimicrobiaceae</taxon>
        <taxon>Candidatus Sediminicultor</taxon>
    </lineage>
</organism>
<dbReference type="PANTHER" id="PTHR43320:SF2">
    <property type="entry name" value="2-DEHYDRO-3-DEOXYGLUCONOKINASE_2-DEHYDRO-3-DEOXYGALACTONOKINASE"/>
    <property type="match status" value="1"/>
</dbReference>
<protein>
    <submittedName>
        <fullName evidence="5">2-dehydro-3-deoxygluconokinase</fullName>
    </submittedName>
</protein>
<comment type="caution">
    <text evidence="5">The sequence shown here is derived from an EMBL/GenBank/DDBJ whole genome shotgun (WGS) entry which is preliminary data.</text>
</comment>
<keyword evidence="2" id="KW-0808">Transferase</keyword>
<dbReference type="PANTHER" id="PTHR43320">
    <property type="entry name" value="SUGAR KINASE"/>
    <property type="match status" value="1"/>
</dbReference>
<dbReference type="STRING" id="1797291.A2V47_07785"/>
<dbReference type="InterPro" id="IPR052700">
    <property type="entry name" value="Carb_kinase_PfkB-like"/>
</dbReference>
<dbReference type="InterPro" id="IPR029056">
    <property type="entry name" value="Ribokinase-like"/>
</dbReference>
<feature type="domain" description="Carbohydrate kinase PfkB" evidence="4">
    <location>
        <begin position="13"/>
        <end position="319"/>
    </location>
</feature>
<reference evidence="5 6" key="1">
    <citation type="journal article" date="2016" name="Nat. Commun.">
        <title>Thousands of microbial genomes shed light on interconnected biogeochemical processes in an aquifer system.</title>
        <authorList>
            <person name="Anantharaman K."/>
            <person name="Brown C.T."/>
            <person name="Hug L.A."/>
            <person name="Sharon I."/>
            <person name="Castelle C.J."/>
            <person name="Probst A.J."/>
            <person name="Thomas B.C."/>
            <person name="Singh A."/>
            <person name="Wilkins M.J."/>
            <person name="Karaoz U."/>
            <person name="Brodie E.L."/>
            <person name="Williams K.H."/>
            <person name="Hubbard S.S."/>
            <person name="Banfield J.F."/>
        </authorList>
    </citation>
    <scope>NUCLEOTIDE SEQUENCE [LARGE SCALE GENOMIC DNA]</scope>
</reference>
<keyword evidence="3 5" id="KW-0418">Kinase</keyword>
<evidence type="ECO:0000256" key="3">
    <source>
        <dbReference type="ARBA" id="ARBA00022777"/>
    </source>
</evidence>
<proteinExistence type="inferred from homology"/>
<dbReference type="EMBL" id="MEYH01000008">
    <property type="protein sequence ID" value="OGD17335.1"/>
    <property type="molecule type" value="Genomic_DNA"/>
</dbReference>
<comment type="similarity">
    <text evidence="1">Belongs to the carbohydrate kinase PfkB family.</text>
</comment>
<sequence>MVEKEETMKKYITFGEIMLRLKPPNWERFFQSPLLEATFGGGEANVAVGLARFGLNTAYVSVIPDNAIGDACIRELKRQDIDTSLILRKGNRLGIYFLEAGANQRPSVVIYDRSHSAIAEARPGDIDWDKVFDGASWFHISGITPAISLSASELSLEAVKKAKEKGITISCDLNFRKNLWQYGKSAPEVMGELVKYVDIALGNEEDCQKSLGVKVDINVESGNLQAEKYKELTERVLELYPNIKKIAITLRESHSADYNGWAAVLNNRKEFYISGKYEIHDIVDRVGGGDTFAAGLIYGFDHLNSDQEALEFAAAASCLKHSIPGDLPLLSLKEVESLMGGVSSGRVQR</sequence>
<dbReference type="GO" id="GO:0016301">
    <property type="term" value="F:kinase activity"/>
    <property type="evidence" value="ECO:0007669"/>
    <property type="project" value="UniProtKB-KW"/>
</dbReference>
<evidence type="ECO:0000313" key="6">
    <source>
        <dbReference type="Proteomes" id="UP000177701"/>
    </source>
</evidence>
<evidence type="ECO:0000313" key="5">
    <source>
        <dbReference type="EMBL" id="OGD17335.1"/>
    </source>
</evidence>
<name>A0A1F5AFU2_9BACT</name>
<evidence type="ECO:0000256" key="2">
    <source>
        <dbReference type="ARBA" id="ARBA00022679"/>
    </source>
</evidence>
<dbReference type="Pfam" id="PF00294">
    <property type="entry name" value="PfkB"/>
    <property type="match status" value="1"/>
</dbReference>
<dbReference type="AlphaFoldDB" id="A0A1F5AFU2"/>
<gene>
    <name evidence="5" type="ORF">A2V47_07785</name>
</gene>
<dbReference type="SUPFAM" id="SSF53613">
    <property type="entry name" value="Ribokinase-like"/>
    <property type="match status" value="1"/>
</dbReference>
<dbReference type="Proteomes" id="UP000177701">
    <property type="component" value="Unassembled WGS sequence"/>
</dbReference>
<accession>A0A1F5AFU2</accession>
<dbReference type="Gene3D" id="3.40.1190.20">
    <property type="match status" value="1"/>
</dbReference>
<dbReference type="CDD" id="cd01166">
    <property type="entry name" value="KdgK"/>
    <property type="match status" value="1"/>
</dbReference>
<dbReference type="InterPro" id="IPR011611">
    <property type="entry name" value="PfkB_dom"/>
</dbReference>
<evidence type="ECO:0000256" key="1">
    <source>
        <dbReference type="ARBA" id="ARBA00010688"/>
    </source>
</evidence>
<evidence type="ECO:0000259" key="4">
    <source>
        <dbReference type="Pfam" id="PF00294"/>
    </source>
</evidence>